<keyword evidence="4" id="KW-0808">Transferase</keyword>
<evidence type="ECO:0000256" key="6">
    <source>
        <dbReference type="PROSITE-ProRule" id="PRU00169"/>
    </source>
</evidence>
<dbReference type="InterPro" id="IPR005467">
    <property type="entry name" value="His_kinase_dom"/>
</dbReference>
<dbReference type="CDD" id="cd00082">
    <property type="entry name" value="HisKA"/>
    <property type="match status" value="1"/>
</dbReference>
<feature type="domain" description="Response regulatory" evidence="9">
    <location>
        <begin position="1050"/>
        <end position="1171"/>
    </location>
</feature>
<feature type="domain" description="Histidine kinase" evidence="8">
    <location>
        <begin position="545"/>
        <end position="826"/>
    </location>
</feature>
<dbReference type="InterPro" id="IPR003594">
    <property type="entry name" value="HATPase_dom"/>
</dbReference>
<dbReference type="Proteomes" id="UP000799444">
    <property type="component" value="Unassembled WGS sequence"/>
</dbReference>
<dbReference type="InterPro" id="IPR003661">
    <property type="entry name" value="HisK_dim/P_dom"/>
</dbReference>
<protein>
    <recommendedName>
        <fullName evidence="2">histidine kinase</fullName>
        <ecNumber evidence="2">2.7.13.3</ecNumber>
    </recommendedName>
</protein>
<dbReference type="InterPro" id="IPR001789">
    <property type="entry name" value="Sig_transdc_resp-reg_receiver"/>
</dbReference>
<dbReference type="SUPFAM" id="SSF47384">
    <property type="entry name" value="Homodimeric domain of signal transducing histidine kinase"/>
    <property type="match status" value="1"/>
</dbReference>
<reference evidence="10" key="1">
    <citation type="journal article" date="2020" name="Stud. Mycol.">
        <title>101 Dothideomycetes genomes: a test case for predicting lifestyles and emergence of pathogens.</title>
        <authorList>
            <person name="Haridas S."/>
            <person name="Albert R."/>
            <person name="Binder M."/>
            <person name="Bloem J."/>
            <person name="Labutti K."/>
            <person name="Salamov A."/>
            <person name="Andreopoulos B."/>
            <person name="Baker S."/>
            <person name="Barry K."/>
            <person name="Bills G."/>
            <person name="Bluhm B."/>
            <person name="Cannon C."/>
            <person name="Castanera R."/>
            <person name="Culley D."/>
            <person name="Daum C."/>
            <person name="Ezra D."/>
            <person name="Gonzalez J."/>
            <person name="Henrissat B."/>
            <person name="Kuo A."/>
            <person name="Liang C."/>
            <person name="Lipzen A."/>
            <person name="Lutzoni F."/>
            <person name="Magnuson J."/>
            <person name="Mondo S."/>
            <person name="Nolan M."/>
            <person name="Ohm R."/>
            <person name="Pangilinan J."/>
            <person name="Park H.-J."/>
            <person name="Ramirez L."/>
            <person name="Alfaro M."/>
            <person name="Sun H."/>
            <person name="Tritt A."/>
            <person name="Yoshinaga Y."/>
            <person name="Zwiers L.-H."/>
            <person name="Turgeon B."/>
            <person name="Goodwin S."/>
            <person name="Spatafora J."/>
            <person name="Crous P."/>
            <person name="Grigoriev I."/>
        </authorList>
    </citation>
    <scope>NUCLEOTIDE SEQUENCE</scope>
    <source>
        <strain evidence="10">CBS 125425</strain>
    </source>
</reference>
<dbReference type="InterPro" id="IPR011006">
    <property type="entry name" value="CheY-like_superfamily"/>
</dbReference>
<dbReference type="AlphaFoldDB" id="A0A9P4R9W4"/>
<dbReference type="EMBL" id="ML996104">
    <property type="protein sequence ID" value="KAF2739571.1"/>
    <property type="molecule type" value="Genomic_DNA"/>
</dbReference>
<dbReference type="SUPFAM" id="SSF55781">
    <property type="entry name" value="GAF domain-like"/>
    <property type="match status" value="1"/>
</dbReference>
<sequence>MESAQRPRILSDIKREHEVLRLGPAFRNIPYLDLLGASSEDCALPDDHVARPSSDAALNAFCQLAAVRLNARRALISLIDDRRQHVLAEATPSMSLRRSISPSQPADGIWLGNVSIPRTWGVCEEVLNLTSYENAVVIIDDLAQVDKFVQRTYVRGAPNARFYAGVGLLSPHGAVVGALCIFDDKPRQGIPREDVLYLSDLAATIAEHLETYVLKDSHMRGERLLRGLTSFVEGASSLHPGDVQTDSSLLRTPVNLSSDPLARHGCDMLPATHEQDQEVVNASGPDTAPEPSGHKSLRTLQENILPPNTRLMFSRAAGIMRASSELDGVVILDASVASTTDSAAPTDPTASLTANNSDENVSEDNDDGQQRLGKRCQILGKSTRENGGINFHSPIENTTSLLETHLGTLLRQFPAGRVIHFSDRGEAVGSVSESDSSYTSPVTTEEHDPLPKRKRRRNVTRWRETLDAIRLLLPKARSVAFVPLWDFERSRWFAGCLCWTHERLRAISPQLDLVYFKVFGNSIMNELSKLDRIATDQVKTNFRASLSHELRTPLNGIMGSLEFLRETPLDIFQSSMLHSLSACGHTLLDTVDHLLDHAKADEPRRTISTKRLEGENTVQLTSKVLKSLSLESVESQAFATDLSLTTEQVVEAVFSAHLYRVQSKYSDESLLSSEALDMSDTASSYSTRLEDRKRCYIVLDLAQQQHWDLDISPGSWRRIVMNIFSNALKYTNSGSISVSLRIGDQVNDDHPSHHVIFTVSDSGIGMSPAFLANKLFQPFTQEDPHSPGIGLGLSIVRQIIETIGGSIQVTSHSHGSQLTIKLALRHSGRLSKTIHSSLREAHSRLDGRTICILSRHASSLTESNAKHQSLLVKALAITLKSCLDVAVVETSTWEQGIADIVVCPEPFFDFVAQIRGQRNMDGKPPATVFIAMDGIEAAALRSDVRITSAGSIVEILTQPCGPSKLVSTLLHCLDRRESFVEVSHHSPVQSTDQLNSVEEGAHGVQMQDNCSDPAPQEKDTPTRPAASPWDRRYSQSMGPEPEIEPKNPPGILIVDDNPVNRKLLVAFMNKRRYNYYEAQNGLEAVNVYSNIAYEFDMVLMDISMPVMDGLTATRAIREHEKKNGIKRGTIIALTGLTSDNARLEAWNAGVDHFMTKPINFKKLAKLLEPKKHEEVIQ</sequence>
<accession>A0A9P4R9W4</accession>
<dbReference type="SMART" id="SM00387">
    <property type="entry name" value="HATPase_c"/>
    <property type="match status" value="1"/>
</dbReference>
<dbReference type="SUPFAM" id="SSF52172">
    <property type="entry name" value="CheY-like"/>
    <property type="match status" value="1"/>
</dbReference>
<dbReference type="SMART" id="SM00388">
    <property type="entry name" value="HisKA"/>
    <property type="match status" value="1"/>
</dbReference>
<dbReference type="PROSITE" id="PS50109">
    <property type="entry name" value="HIS_KIN"/>
    <property type="match status" value="1"/>
</dbReference>
<feature type="region of interest" description="Disordered" evidence="7">
    <location>
        <begin position="429"/>
        <end position="456"/>
    </location>
</feature>
<feature type="modified residue" description="4-aspartylphosphate" evidence="6">
    <location>
        <position position="1101"/>
    </location>
</feature>
<evidence type="ECO:0000256" key="2">
    <source>
        <dbReference type="ARBA" id="ARBA00012438"/>
    </source>
</evidence>
<dbReference type="InterPro" id="IPR036890">
    <property type="entry name" value="HATPase_C_sf"/>
</dbReference>
<dbReference type="Gene3D" id="3.40.50.2300">
    <property type="match status" value="1"/>
</dbReference>
<name>A0A9P4R9W4_9PLEO</name>
<feature type="compositionally biased region" description="Low complexity" evidence="7">
    <location>
        <begin position="338"/>
        <end position="359"/>
    </location>
</feature>
<evidence type="ECO:0000256" key="5">
    <source>
        <dbReference type="ARBA" id="ARBA00022777"/>
    </source>
</evidence>
<dbReference type="PANTHER" id="PTHR43047">
    <property type="entry name" value="TWO-COMPONENT HISTIDINE PROTEIN KINASE"/>
    <property type="match status" value="1"/>
</dbReference>
<dbReference type="Gene3D" id="1.10.287.130">
    <property type="match status" value="1"/>
</dbReference>
<dbReference type="Pfam" id="PF02518">
    <property type="entry name" value="HATPase_c"/>
    <property type="match status" value="1"/>
</dbReference>
<dbReference type="Gene3D" id="3.30.565.10">
    <property type="entry name" value="Histidine kinase-like ATPase, C-terminal domain"/>
    <property type="match status" value="1"/>
</dbReference>
<evidence type="ECO:0000256" key="7">
    <source>
        <dbReference type="SAM" id="MobiDB-lite"/>
    </source>
</evidence>
<keyword evidence="11" id="KW-1185">Reference proteome</keyword>
<dbReference type="GO" id="GO:0000155">
    <property type="term" value="F:phosphorelay sensor kinase activity"/>
    <property type="evidence" value="ECO:0007669"/>
    <property type="project" value="InterPro"/>
</dbReference>
<dbReference type="OrthoDB" id="303614at2759"/>
<dbReference type="CDD" id="cd17546">
    <property type="entry name" value="REC_hyHK_CKI1_RcsC-like"/>
    <property type="match status" value="1"/>
</dbReference>
<evidence type="ECO:0000313" key="11">
    <source>
        <dbReference type="Proteomes" id="UP000799444"/>
    </source>
</evidence>
<dbReference type="GO" id="GO:0009927">
    <property type="term" value="F:histidine phosphotransfer kinase activity"/>
    <property type="evidence" value="ECO:0007669"/>
    <property type="project" value="TreeGrafter"/>
</dbReference>
<keyword evidence="5" id="KW-0418">Kinase</keyword>
<dbReference type="Gene3D" id="3.30.450.40">
    <property type="match status" value="1"/>
</dbReference>
<evidence type="ECO:0000256" key="1">
    <source>
        <dbReference type="ARBA" id="ARBA00000085"/>
    </source>
</evidence>
<dbReference type="Pfam" id="PF00512">
    <property type="entry name" value="HisKA"/>
    <property type="match status" value="1"/>
</dbReference>
<dbReference type="PANTHER" id="PTHR43047:SF72">
    <property type="entry name" value="OSMOSENSING HISTIDINE PROTEIN KINASE SLN1"/>
    <property type="match status" value="1"/>
</dbReference>
<evidence type="ECO:0000256" key="4">
    <source>
        <dbReference type="ARBA" id="ARBA00022679"/>
    </source>
</evidence>
<feature type="region of interest" description="Disordered" evidence="7">
    <location>
        <begin position="338"/>
        <end position="371"/>
    </location>
</feature>
<dbReference type="SUPFAM" id="SSF55874">
    <property type="entry name" value="ATPase domain of HSP90 chaperone/DNA topoisomerase II/histidine kinase"/>
    <property type="match status" value="1"/>
</dbReference>
<dbReference type="InterPro" id="IPR004358">
    <property type="entry name" value="Sig_transdc_His_kin-like_C"/>
</dbReference>
<comment type="caution">
    <text evidence="10">The sequence shown here is derived from an EMBL/GenBank/DDBJ whole genome shotgun (WGS) entry which is preliminary data.</text>
</comment>
<gene>
    <name evidence="10" type="ORF">EJ04DRAFT_484532</name>
</gene>
<keyword evidence="3 6" id="KW-0597">Phosphoprotein</keyword>
<dbReference type="InterPro" id="IPR029016">
    <property type="entry name" value="GAF-like_dom_sf"/>
</dbReference>
<feature type="compositionally biased region" description="Polar residues" evidence="7">
    <location>
        <begin position="431"/>
        <end position="443"/>
    </location>
</feature>
<organism evidence="10 11">
    <name type="scientific">Polyplosphaeria fusca</name>
    <dbReference type="NCBI Taxonomy" id="682080"/>
    <lineage>
        <taxon>Eukaryota</taxon>
        <taxon>Fungi</taxon>
        <taxon>Dikarya</taxon>
        <taxon>Ascomycota</taxon>
        <taxon>Pezizomycotina</taxon>
        <taxon>Dothideomycetes</taxon>
        <taxon>Pleosporomycetidae</taxon>
        <taxon>Pleosporales</taxon>
        <taxon>Tetraplosphaeriaceae</taxon>
        <taxon>Polyplosphaeria</taxon>
    </lineage>
</organism>
<dbReference type="PRINTS" id="PR00344">
    <property type="entry name" value="BCTRLSENSOR"/>
</dbReference>
<dbReference type="PROSITE" id="PS50110">
    <property type="entry name" value="RESPONSE_REGULATORY"/>
    <property type="match status" value="1"/>
</dbReference>
<evidence type="ECO:0000313" key="10">
    <source>
        <dbReference type="EMBL" id="KAF2739571.1"/>
    </source>
</evidence>
<comment type="catalytic activity">
    <reaction evidence="1">
        <text>ATP + protein L-histidine = ADP + protein N-phospho-L-histidine.</text>
        <dbReference type="EC" id="2.7.13.3"/>
    </reaction>
</comment>
<proteinExistence type="predicted"/>
<dbReference type="FunFam" id="3.30.450.40:FF:000083">
    <property type="entry name" value="Sensor histidine kinase/response regulator, putative (AFU_orthologue AFUA_4G00660)"/>
    <property type="match status" value="1"/>
</dbReference>
<evidence type="ECO:0000259" key="8">
    <source>
        <dbReference type="PROSITE" id="PS50109"/>
    </source>
</evidence>
<dbReference type="GO" id="GO:0005886">
    <property type="term" value="C:plasma membrane"/>
    <property type="evidence" value="ECO:0007669"/>
    <property type="project" value="TreeGrafter"/>
</dbReference>
<dbReference type="Pfam" id="PF00072">
    <property type="entry name" value="Response_reg"/>
    <property type="match status" value="1"/>
</dbReference>
<evidence type="ECO:0000259" key="9">
    <source>
        <dbReference type="PROSITE" id="PS50110"/>
    </source>
</evidence>
<dbReference type="EC" id="2.7.13.3" evidence="2"/>
<evidence type="ECO:0000256" key="3">
    <source>
        <dbReference type="ARBA" id="ARBA00022553"/>
    </source>
</evidence>
<dbReference type="SMART" id="SM00448">
    <property type="entry name" value="REC"/>
    <property type="match status" value="1"/>
</dbReference>
<feature type="region of interest" description="Disordered" evidence="7">
    <location>
        <begin position="1001"/>
        <end position="1052"/>
    </location>
</feature>
<dbReference type="InterPro" id="IPR036097">
    <property type="entry name" value="HisK_dim/P_sf"/>
</dbReference>